<dbReference type="CDD" id="cd00056">
    <property type="entry name" value="ENDO3c"/>
    <property type="match status" value="1"/>
</dbReference>
<comment type="catalytic activity">
    <reaction evidence="1">
        <text>Hydrolysis of alkylated DNA, releasing 3-methyladenine, 3-methylguanine, 7-methylguanine and 7-methyladenine.</text>
        <dbReference type="EC" id="3.2.2.21"/>
    </reaction>
</comment>
<evidence type="ECO:0000256" key="4">
    <source>
        <dbReference type="ARBA" id="ARBA00023204"/>
    </source>
</evidence>
<dbReference type="PANTHER" id="PTHR43003">
    <property type="entry name" value="DNA-3-METHYLADENINE GLYCOSYLASE"/>
    <property type="match status" value="1"/>
</dbReference>
<dbReference type="PANTHER" id="PTHR43003:SF5">
    <property type="entry name" value="DNA-3-METHYLADENINE GLYCOSYLASE"/>
    <property type="match status" value="1"/>
</dbReference>
<evidence type="ECO:0000313" key="7">
    <source>
        <dbReference type="Proteomes" id="UP001254848"/>
    </source>
</evidence>
<dbReference type="RefSeq" id="WP_413779312.1">
    <property type="nucleotide sequence ID" value="NZ_JAUOZS010000001.1"/>
</dbReference>
<sequence>MTTKHSPWHEAETHLAARDPVLAAIISSYGPCALRPKKDYFAVLCESIVSQQLAVKAADAIHDRFTAYYGGEPTPDKLAATPPEKLRELGLSGRKAEYMLDLADRFRRDAITPAAFAAMPDGEIIDQLISVKGIGVWTAHMFLIFALNRPDVLPVGDYGVRKAFMLSYALDALPGAKLMENIAAPWRPWRSIASWYLWRSLENK</sequence>
<dbReference type="Gene3D" id="1.10.1670.40">
    <property type="match status" value="1"/>
</dbReference>
<keyword evidence="7" id="KW-1185">Reference proteome</keyword>
<dbReference type="EC" id="3.2.2.21" evidence="2"/>
<name>A0ABU3NVC7_9FIRM</name>
<comment type="caution">
    <text evidence="6">The sequence shown here is derived from an EMBL/GenBank/DDBJ whole genome shotgun (WGS) entry which is preliminary data.</text>
</comment>
<evidence type="ECO:0000313" key="6">
    <source>
        <dbReference type="EMBL" id="MDT8900778.1"/>
    </source>
</evidence>
<protein>
    <recommendedName>
        <fullName evidence="2">DNA-3-methyladenine glycosylase II</fullName>
        <ecNumber evidence="2">3.2.2.21</ecNumber>
    </recommendedName>
</protein>
<organism evidence="6 7">
    <name type="scientific">Anaeroselena agilis</name>
    <dbReference type="NCBI Taxonomy" id="3063788"/>
    <lineage>
        <taxon>Bacteria</taxon>
        <taxon>Bacillati</taxon>
        <taxon>Bacillota</taxon>
        <taxon>Negativicutes</taxon>
        <taxon>Acetonemataceae</taxon>
        <taxon>Anaeroselena</taxon>
    </lineage>
</organism>
<evidence type="ECO:0000256" key="3">
    <source>
        <dbReference type="ARBA" id="ARBA00022763"/>
    </source>
</evidence>
<dbReference type="SMART" id="SM00478">
    <property type="entry name" value="ENDO3c"/>
    <property type="match status" value="1"/>
</dbReference>
<dbReference type="Proteomes" id="UP001254848">
    <property type="component" value="Unassembled WGS sequence"/>
</dbReference>
<dbReference type="SUPFAM" id="SSF48150">
    <property type="entry name" value="DNA-glycosylase"/>
    <property type="match status" value="1"/>
</dbReference>
<proteinExistence type="predicted"/>
<reference evidence="6 7" key="1">
    <citation type="submission" date="2023-07" db="EMBL/GenBank/DDBJ databases">
        <title>The novel representative of Negativicutes class, Anaeroselena agilis gen. nov. sp. nov.</title>
        <authorList>
            <person name="Prokofeva M.I."/>
            <person name="Elcheninov A.G."/>
            <person name="Klyukina A."/>
            <person name="Kublanov I.V."/>
            <person name="Frolov E.N."/>
            <person name="Podosokorskaya O.A."/>
        </authorList>
    </citation>
    <scope>NUCLEOTIDE SEQUENCE [LARGE SCALE GENOMIC DNA]</scope>
    <source>
        <strain evidence="6 7">4137-cl</strain>
    </source>
</reference>
<feature type="domain" description="HhH-GPD" evidence="5">
    <location>
        <begin position="49"/>
        <end position="202"/>
    </location>
</feature>
<evidence type="ECO:0000256" key="1">
    <source>
        <dbReference type="ARBA" id="ARBA00000086"/>
    </source>
</evidence>
<evidence type="ECO:0000256" key="2">
    <source>
        <dbReference type="ARBA" id="ARBA00012000"/>
    </source>
</evidence>
<dbReference type="Pfam" id="PF00730">
    <property type="entry name" value="HhH-GPD"/>
    <property type="match status" value="1"/>
</dbReference>
<gene>
    <name evidence="6" type="ORF">Q4T40_05935</name>
</gene>
<dbReference type="InterPro" id="IPR003265">
    <property type="entry name" value="HhH-GPD_domain"/>
</dbReference>
<keyword evidence="3" id="KW-0227">DNA damage</keyword>
<dbReference type="Gene3D" id="1.10.340.30">
    <property type="entry name" value="Hypothetical protein, domain 2"/>
    <property type="match status" value="1"/>
</dbReference>
<evidence type="ECO:0000259" key="5">
    <source>
        <dbReference type="SMART" id="SM00478"/>
    </source>
</evidence>
<dbReference type="InterPro" id="IPR011257">
    <property type="entry name" value="DNA_glycosylase"/>
</dbReference>
<keyword evidence="4" id="KW-0234">DNA repair</keyword>
<accession>A0ABU3NVC7</accession>
<dbReference type="EMBL" id="JAUOZS010000001">
    <property type="protein sequence ID" value="MDT8900778.1"/>
    <property type="molecule type" value="Genomic_DNA"/>
</dbReference>
<dbReference type="InterPro" id="IPR051912">
    <property type="entry name" value="Alkylbase_DNA_Glycosylase/TA"/>
</dbReference>